<gene>
    <name evidence="3" type="ORF">ISN44_As11g030200</name>
</gene>
<sequence length="956" mass="110835">MGVRSQQERVRKAHAKPKTRFKFKPFRSKLFSGDKYEELSEVDSASDHRAVYSTTKQYTRPCFWTFITPEDHSTAVLAATEEMRSSIRAKLEPRLSKEILQWPGKNHWRALMITSAPSSTEGAFGVISELIRSYSSLTDYQIKRSRWLWKARRVKIRLEVKSELFIVPFRSYDQKSEQMSRPAKSNATVPELPDHPGHLGRARTASYSPPRDFETIGPSHRSTFWTGHNTRDRGDTFCPDRSRPLPTGLAPARPLHVFHHAIRSSGDQIIGRHHSPRHGAANHDGEYCYPQEVMNVDVHPNNYPFRNHESFVPRREAKEEKLMEAMQQLIECQENHMKEIDSRFKEMKAEFDSKIDALTIDIKRVEEQVGDVKNELINHFEDIQDHNTKIINMGYSIDSMESHLMWRIEEIQEGLTNPTKFPEWRSDQSYHNGEKEAAAPEENPIPDSKSKEKDYPTDEEEAYLNEQINESRLEDYPRRNHEFTESSNEGDEGDEEEELKDVYSCMTIRIPNEEVPENANFGQLRNQGEASFQGNLRPQPLKFSHCASEDWESSPRSREGRFHSPYQRRAENNQERFTPNRLSFHQPNPSIQDHSRVPWRQKSHEERLESLMSQYLDQQALDTRTLHMKIDKINSVLLGKIGELSLNPREREDQVDLDDINRIQSRVNGIDESIWQLQTRIMNLETRDGKEDAALEDVIRRQGEVENNNIKCLEGQSHIQGALRRVSMDSSKKYIGLFDNIIELSNKVDNLSSRVDGHHPLESEDEESIPDTACSAANTYMEEPPDEFQSKRALERVSLGDIDFRSEISLITLRYAVALDEITWDSKSISNMPILKAFIERNTDVIGLVSEIHDTTLRGAILRAFRRFKVHLEKHERAEDCTYRTVRITDRPHDPQPVPPQATSPDTPSCDRCRPSIKDRSHEVPPTILSTYSTRPIRHRNRQADRPIRPSPRFRS</sequence>
<keyword evidence="4" id="KW-1185">Reference proteome</keyword>
<evidence type="ECO:0000313" key="4">
    <source>
        <dbReference type="Proteomes" id="UP000694251"/>
    </source>
</evidence>
<feature type="compositionally biased region" description="Basic and acidic residues" evidence="2">
    <location>
        <begin position="909"/>
        <end position="923"/>
    </location>
</feature>
<evidence type="ECO:0000256" key="2">
    <source>
        <dbReference type="SAM" id="MobiDB-lite"/>
    </source>
</evidence>
<keyword evidence="1" id="KW-0175">Coiled coil</keyword>
<dbReference type="Proteomes" id="UP000694251">
    <property type="component" value="Chromosome 11"/>
</dbReference>
<reference evidence="3 4" key="1">
    <citation type="submission" date="2020-12" db="EMBL/GenBank/DDBJ databases">
        <title>Concerted genomic and epigenomic changes stabilize Arabidopsis allopolyploids.</title>
        <authorList>
            <person name="Chen Z."/>
        </authorList>
    </citation>
    <scope>NUCLEOTIDE SEQUENCE [LARGE SCALE GENOMIC DNA]</scope>
    <source>
        <strain evidence="3">As9502</strain>
        <tissue evidence="3">Leaf</tissue>
    </source>
</reference>
<comment type="caution">
    <text evidence="3">The sequence shown here is derived from an EMBL/GenBank/DDBJ whole genome shotgun (WGS) entry which is preliminary data.</text>
</comment>
<accession>A0A8T1ZD77</accession>
<feature type="region of interest" description="Disordered" evidence="2">
    <location>
        <begin position="418"/>
        <end position="498"/>
    </location>
</feature>
<organism evidence="3 4">
    <name type="scientific">Arabidopsis suecica</name>
    <name type="common">Swedish thale-cress</name>
    <name type="synonym">Cardaminopsis suecica</name>
    <dbReference type="NCBI Taxonomy" id="45249"/>
    <lineage>
        <taxon>Eukaryota</taxon>
        <taxon>Viridiplantae</taxon>
        <taxon>Streptophyta</taxon>
        <taxon>Embryophyta</taxon>
        <taxon>Tracheophyta</taxon>
        <taxon>Spermatophyta</taxon>
        <taxon>Magnoliopsida</taxon>
        <taxon>eudicotyledons</taxon>
        <taxon>Gunneridae</taxon>
        <taxon>Pentapetalae</taxon>
        <taxon>rosids</taxon>
        <taxon>malvids</taxon>
        <taxon>Brassicales</taxon>
        <taxon>Brassicaceae</taxon>
        <taxon>Camelineae</taxon>
        <taxon>Arabidopsis</taxon>
    </lineage>
</organism>
<proteinExistence type="predicted"/>
<evidence type="ECO:0000256" key="1">
    <source>
        <dbReference type="SAM" id="Coils"/>
    </source>
</evidence>
<dbReference type="AlphaFoldDB" id="A0A8T1ZD77"/>
<protein>
    <submittedName>
        <fullName evidence="3">Uncharacterized protein</fullName>
    </submittedName>
</protein>
<feature type="region of interest" description="Disordered" evidence="2">
    <location>
        <begin position="176"/>
        <end position="213"/>
    </location>
</feature>
<evidence type="ECO:0000313" key="3">
    <source>
        <dbReference type="EMBL" id="KAG7557019.1"/>
    </source>
</evidence>
<dbReference type="EMBL" id="JAEFBJ010000011">
    <property type="protein sequence ID" value="KAG7557019.1"/>
    <property type="molecule type" value="Genomic_DNA"/>
</dbReference>
<name>A0A8T1ZD77_ARASU</name>
<dbReference type="OrthoDB" id="10664048at2759"/>
<feature type="compositionally biased region" description="Basic and acidic residues" evidence="2">
    <location>
        <begin position="422"/>
        <end position="438"/>
    </location>
</feature>
<feature type="compositionally biased region" description="Acidic residues" evidence="2">
    <location>
        <begin position="488"/>
        <end position="498"/>
    </location>
</feature>
<feature type="region of interest" description="Disordered" evidence="2">
    <location>
        <begin position="888"/>
        <end position="956"/>
    </location>
</feature>
<feature type="compositionally biased region" description="Basic and acidic residues" evidence="2">
    <location>
        <begin position="469"/>
        <end position="484"/>
    </location>
</feature>
<feature type="coiled-coil region" evidence="1">
    <location>
        <begin position="315"/>
        <end position="375"/>
    </location>
</feature>
<feature type="compositionally biased region" description="Polar residues" evidence="2">
    <location>
        <begin position="179"/>
        <end position="188"/>
    </location>
</feature>